<proteinExistence type="predicted"/>
<evidence type="ECO:0000313" key="2">
    <source>
        <dbReference type="EMBL" id="MPN13691.1"/>
    </source>
</evidence>
<comment type="caution">
    <text evidence="2">The sequence shown here is derived from an EMBL/GenBank/DDBJ whole genome shotgun (WGS) entry which is preliminary data.</text>
</comment>
<sequence length="161" mass="18383">MRRRHRGSDPGQRCAGSLLRHHRRMGRPRRRRGHRLRRLHRNPARRRAAGPGELRPARARIGFRPPFWRPQMAEPAAGRPRNMRQRRPLRLCATGPPRGRPTRHPLTATTVSHAKRAISTPTTSRKTMRMKPLPWRSASQVPVADPATLASAMPTASPSRR</sequence>
<dbReference type="EMBL" id="VSSQ01060225">
    <property type="protein sequence ID" value="MPN13691.1"/>
    <property type="molecule type" value="Genomic_DNA"/>
</dbReference>
<evidence type="ECO:0000256" key="1">
    <source>
        <dbReference type="SAM" id="MobiDB-lite"/>
    </source>
</evidence>
<gene>
    <name evidence="2" type="ORF">SDC9_161015</name>
</gene>
<feature type="compositionally biased region" description="Basic residues" evidence="1">
    <location>
        <begin position="19"/>
        <end position="48"/>
    </location>
</feature>
<accession>A0A645FH43</accession>
<dbReference type="AlphaFoldDB" id="A0A645FH43"/>
<protein>
    <submittedName>
        <fullName evidence="2">Uncharacterized protein</fullName>
    </submittedName>
</protein>
<feature type="region of interest" description="Disordered" evidence="1">
    <location>
        <begin position="1"/>
        <end position="161"/>
    </location>
</feature>
<reference evidence="2" key="1">
    <citation type="submission" date="2019-08" db="EMBL/GenBank/DDBJ databases">
        <authorList>
            <person name="Kucharzyk K."/>
            <person name="Murdoch R.W."/>
            <person name="Higgins S."/>
            <person name="Loffler F."/>
        </authorList>
    </citation>
    <scope>NUCLEOTIDE SEQUENCE</scope>
</reference>
<organism evidence="2">
    <name type="scientific">bioreactor metagenome</name>
    <dbReference type="NCBI Taxonomy" id="1076179"/>
    <lineage>
        <taxon>unclassified sequences</taxon>
        <taxon>metagenomes</taxon>
        <taxon>ecological metagenomes</taxon>
    </lineage>
</organism>
<name>A0A645FH43_9ZZZZ</name>